<keyword evidence="3" id="KW-0611">Plant defense</keyword>
<keyword evidence="2" id="KW-0433">Leucine-rich repeat</keyword>
<feature type="domain" description="RPW8" evidence="5">
    <location>
        <begin position="1"/>
        <end position="149"/>
    </location>
</feature>
<evidence type="ECO:0000313" key="6">
    <source>
        <dbReference type="EMBL" id="KAF5798282.1"/>
    </source>
</evidence>
<dbReference type="GO" id="GO:0006952">
    <property type="term" value="P:defense response"/>
    <property type="evidence" value="ECO:0007669"/>
    <property type="project" value="UniProtKB-KW"/>
</dbReference>
<evidence type="ECO:0000256" key="2">
    <source>
        <dbReference type="ARBA" id="ARBA00022614"/>
    </source>
</evidence>
<name>A0A251UAE8_HELAN</name>
<reference evidence="6" key="3">
    <citation type="submission" date="2020-06" db="EMBL/GenBank/DDBJ databases">
        <title>Helianthus annuus Genome sequencing and assembly Release 2.</title>
        <authorList>
            <person name="Gouzy J."/>
            <person name="Langlade N."/>
            <person name="Munos S."/>
        </authorList>
    </citation>
    <scope>NUCLEOTIDE SEQUENCE</scope>
    <source>
        <tissue evidence="6">Leaves</tissue>
    </source>
</reference>
<dbReference type="InterPro" id="IPR027417">
    <property type="entry name" value="P-loop_NTPase"/>
</dbReference>
<accession>A0A251UAE8</accession>
<proteinExistence type="inferred from homology"/>
<gene>
    <name evidence="7" type="ORF">HannXRQ_Chr07g0191761</name>
    <name evidence="6" type="ORF">HanXRQr2_Chr07g0291071</name>
</gene>
<dbReference type="OrthoDB" id="2016095at2759"/>
<protein>
    <submittedName>
        <fullName evidence="6">Powdery mildew resistance protein, RPW8</fullName>
    </submittedName>
    <submittedName>
        <fullName evidence="7">Putative NB-ARC</fullName>
    </submittedName>
</protein>
<comment type="similarity">
    <text evidence="1">Belongs to the disease resistance NB-LRR family.</text>
</comment>
<reference evidence="6 8" key="1">
    <citation type="journal article" date="2017" name="Nature">
        <title>The sunflower genome provides insights into oil metabolism, flowering and Asterid evolution.</title>
        <authorList>
            <person name="Badouin H."/>
            <person name="Gouzy J."/>
            <person name="Grassa C.J."/>
            <person name="Murat F."/>
            <person name="Staton S.E."/>
            <person name="Cottret L."/>
            <person name="Lelandais-Briere C."/>
            <person name="Owens G.L."/>
            <person name="Carrere S."/>
            <person name="Mayjonade B."/>
            <person name="Legrand L."/>
            <person name="Gill N."/>
            <person name="Kane N.C."/>
            <person name="Bowers J.E."/>
            <person name="Hubner S."/>
            <person name="Bellec A."/>
            <person name="Berard A."/>
            <person name="Berges H."/>
            <person name="Blanchet N."/>
            <person name="Boniface M.C."/>
            <person name="Brunel D."/>
            <person name="Catrice O."/>
            <person name="Chaidir N."/>
            <person name="Claudel C."/>
            <person name="Donnadieu C."/>
            <person name="Faraut T."/>
            <person name="Fievet G."/>
            <person name="Helmstetter N."/>
            <person name="King M."/>
            <person name="Knapp S.J."/>
            <person name="Lai Z."/>
            <person name="Le Paslier M.C."/>
            <person name="Lippi Y."/>
            <person name="Lorenzon L."/>
            <person name="Mandel J.R."/>
            <person name="Marage G."/>
            <person name="Marchand G."/>
            <person name="Marquand E."/>
            <person name="Bret-Mestries E."/>
            <person name="Morien E."/>
            <person name="Nambeesan S."/>
            <person name="Nguyen T."/>
            <person name="Pegot-Espagnet P."/>
            <person name="Pouilly N."/>
            <person name="Raftis F."/>
            <person name="Sallet E."/>
            <person name="Schiex T."/>
            <person name="Thomas J."/>
            <person name="Vandecasteele C."/>
            <person name="Vares D."/>
            <person name="Vear F."/>
            <person name="Vautrin S."/>
            <person name="Crespi M."/>
            <person name="Mangin B."/>
            <person name="Burke J.M."/>
            <person name="Salse J."/>
            <person name="Munos S."/>
            <person name="Vincourt P."/>
            <person name="Rieseberg L.H."/>
            <person name="Langlade N.B."/>
        </authorList>
    </citation>
    <scope>NUCLEOTIDE SEQUENCE [LARGE SCALE GENOMIC DNA]</scope>
    <source>
        <strain evidence="8">cv. SF193</strain>
        <tissue evidence="6">Leaves</tissue>
    </source>
</reference>
<keyword evidence="8" id="KW-1185">Reference proteome</keyword>
<dbReference type="InterPro" id="IPR042197">
    <property type="entry name" value="Apaf_helical"/>
</dbReference>
<dbReference type="EMBL" id="CM007896">
    <property type="protein sequence ID" value="OTG20320.1"/>
    <property type="molecule type" value="Genomic_DNA"/>
</dbReference>
<dbReference type="InterPro" id="IPR008808">
    <property type="entry name" value="Powdery_mildew-R_dom"/>
</dbReference>
<dbReference type="PROSITE" id="PS51153">
    <property type="entry name" value="RPW8"/>
    <property type="match status" value="1"/>
</dbReference>
<dbReference type="FunCoup" id="A0A251UAE8">
    <property type="interactions" value="428"/>
</dbReference>
<dbReference type="SUPFAM" id="SSF52540">
    <property type="entry name" value="P-loop containing nucleoside triphosphate hydrolases"/>
    <property type="match status" value="1"/>
</dbReference>
<dbReference type="InParanoid" id="A0A251UAE8"/>
<dbReference type="Proteomes" id="UP000215914">
    <property type="component" value="Chromosome 7"/>
</dbReference>
<evidence type="ECO:0000256" key="1">
    <source>
        <dbReference type="ARBA" id="ARBA00008894"/>
    </source>
</evidence>
<dbReference type="EMBL" id="MNCJ02000322">
    <property type="protein sequence ID" value="KAF5798282.1"/>
    <property type="molecule type" value="Genomic_DNA"/>
</dbReference>
<dbReference type="PRINTS" id="PR00364">
    <property type="entry name" value="DISEASERSIST"/>
</dbReference>
<dbReference type="AlphaFoldDB" id="A0A251UAE8"/>
<dbReference type="OMA" id="WISETEQ"/>
<evidence type="ECO:0000313" key="8">
    <source>
        <dbReference type="Proteomes" id="UP000215914"/>
    </source>
</evidence>
<dbReference type="Pfam" id="PF05659">
    <property type="entry name" value="RPW8"/>
    <property type="match status" value="1"/>
</dbReference>
<feature type="signal peptide" evidence="4">
    <location>
        <begin position="1"/>
        <end position="22"/>
    </location>
</feature>
<evidence type="ECO:0000259" key="5">
    <source>
        <dbReference type="PROSITE" id="PS51153"/>
    </source>
</evidence>
<dbReference type="Pfam" id="PF00931">
    <property type="entry name" value="NB-ARC"/>
    <property type="match status" value="1"/>
</dbReference>
<dbReference type="Gramene" id="mRNA:HanXRQr2_Chr07g0291071">
    <property type="protein sequence ID" value="mRNA:HanXRQr2_Chr07g0291071"/>
    <property type="gene ID" value="HanXRQr2_Chr07g0291071"/>
</dbReference>
<dbReference type="GO" id="GO:0043531">
    <property type="term" value="F:ADP binding"/>
    <property type="evidence" value="ECO:0007669"/>
    <property type="project" value="InterPro"/>
</dbReference>
<dbReference type="PANTHER" id="PTHR36766:SF13">
    <property type="entry name" value="POWDERY MILDEW RESISTANCE PROTEIN, RPW8"/>
    <property type="match status" value="1"/>
</dbReference>
<evidence type="ECO:0000313" key="7">
    <source>
        <dbReference type="EMBL" id="OTG20320.1"/>
    </source>
</evidence>
<dbReference type="InterPro" id="IPR002182">
    <property type="entry name" value="NB-ARC"/>
</dbReference>
<sequence length="602" mass="69698">MAMVIETALKLAFGELLSVVVAQTMQSVKIKTLLKRVKTTLKSIEPIFFEIWRLRKVLDRPEEETTMFISHLEEGKELIVKYSRIKFWNIYQKFVYSNKLIRLNNDLLWFFQIELQGNSLSTSMRSLIGIHDLSDKMDQLLSAMTTHARANDRSCRVPRLPEHIVGFKLHLEELKRRLLNYDTEVLVVSGPGGCGKTTLAKMLCHDNEMKEIFGENILYVTVSRQSSLKIIMEKIFEHYGENHCEFQTDEEGRNHLEKLINQMGSNKMLLVLDDVWSESESIIQDLMFQIQGCKVLVTSRFLFPRFSSTYELSLLNYEDARTLFCYSAFPSDRIPINVTDDLMNKIVKFCKGLPLALTVVGASLCGQPVLKWKTTLKKWSESGSILQSNINILHSLKSSVDALDELSIAKECFLDLGSFPEAERISAMVLMDMWVELYNLDDEGMHTSETLHELSLRNLINLVPLRKYAGELDGYCNELFVTQHDLLRELAIHMSSQEPIVERKRLFVDIHRNEFPTWWISETEQPINARILSISTDEEFGSMWYDLKAPKIEVLILNIRSTKYTLAEFIKRMDQLKFLTITSYSDYPSQLHNLYLMSVYPT</sequence>
<feature type="chain" id="PRO_5012197109" evidence="4">
    <location>
        <begin position="23"/>
        <end position="602"/>
    </location>
</feature>
<dbReference type="Gene3D" id="3.40.50.300">
    <property type="entry name" value="P-loop containing nucleotide triphosphate hydrolases"/>
    <property type="match status" value="1"/>
</dbReference>
<evidence type="ECO:0000256" key="3">
    <source>
        <dbReference type="ARBA" id="ARBA00022821"/>
    </source>
</evidence>
<keyword evidence="4" id="KW-0732">Signal</keyword>
<dbReference type="Gene3D" id="1.10.8.430">
    <property type="entry name" value="Helical domain of apoptotic protease-activating factors"/>
    <property type="match status" value="1"/>
</dbReference>
<organism evidence="7 8">
    <name type="scientific">Helianthus annuus</name>
    <name type="common">Common sunflower</name>
    <dbReference type="NCBI Taxonomy" id="4232"/>
    <lineage>
        <taxon>Eukaryota</taxon>
        <taxon>Viridiplantae</taxon>
        <taxon>Streptophyta</taxon>
        <taxon>Embryophyta</taxon>
        <taxon>Tracheophyta</taxon>
        <taxon>Spermatophyta</taxon>
        <taxon>Magnoliopsida</taxon>
        <taxon>eudicotyledons</taxon>
        <taxon>Gunneridae</taxon>
        <taxon>Pentapetalae</taxon>
        <taxon>asterids</taxon>
        <taxon>campanulids</taxon>
        <taxon>Asterales</taxon>
        <taxon>Asteraceae</taxon>
        <taxon>Asteroideae</taxon>
        <taxon>Heliantheae alliance</taxon>
        <taxon>Heliantheae</taxon>
        <taxon>Helianthus</taxon>
    </lineage>
</organism>
<reference evidence="7" key="2">
    <citation type="submission" date="2017-02" db="EMBL/GenBank/DDBJ databases">
        <title>Sunflower complete genome.</title>
        <authorList>
            <person name="Langlade N."/>
            <person name="Munos S."/>
        </authorList>
    </citation>
    <scope>NUCLEOTIDE SEQUENCE [LARGE SCALE GENOMIC DNA]</scope>
    <source>
        <tissue evidence="7">Leaves</tissue>
    </source>
</reference>
<evidence type="ECO:0000256" key="4">
    <source>
        <dbReference type="SAM" id="SignalP"/>
    </source>
</evidence>
<dbReference type="PANTHER" id="PTHR36766">
    <property type="entry name" value="PLANT BROAD-SPECTRUM MILDEW RESISTANCE PROTEIN RPW8"/>
    <property type="match status" value="1"/>
</dbReference>